<dbReference type="PROSITE" id="PS51175">
    <property type="entry name" value="CBM6"/>
    <property type="match status" value="1"/>
</dbReference>
<dbReference type="InterPro" id="IPR008979">
    <property type="entry name" value="Galactose-bd-like_sf"/>
</dbReference>
<dbReference type="PANTHER" id="PTHR31988:SF19">
    <property type="entry name" value="9-O-ACETYL-N-ACETYLNEURAMINIC ACID DEACETYLASE-RELATED"/>
    <property type="match status" value="1"/>
</dbReference>
<evidence type="ECO:0000313" key="5">
    <source>
        <dbReference type="EMBL" id="SUQ19661.1"/>
    </source>
</evidence>
<dbReference type="SUPFAM" id="SSF52266">
    <property type="entry name" value="SGNH hydrolase"/>
    <property type="match status" value="1"/>
</dbReference>
<keyword evidence="2" id="KW-0378">Hydrolase</keyword>
<evidence type="ECO:0000259" key="4">
    <source>
        <dbReference type="PROSITE" id="PS51175"/>
    </source>
</evidence>
<evidence type="ECO:0000256" key="3">
    <source>
        <dbReference type="SAM" id="SignalP"/>
    </source>
</evidence>
<proteinExistence type="predicted"/>
<feature type="signal peptide" evidence="3">
    <location>
        <begin position="1"/>
        <end position="30"/>
    </location>
</feature>
<reference evidence="5 6" key="1">
    <citation type="submission" date="2017-08" db="EMBL/GenBank/DDBJ databases">
        <authorList>
            <person name="de Groot N.N."/>
        </authorList>
    </citation>
    <scope>NUCLEOTIDE SEQUENCE [LARGE SCALE GENOMIC DNA]</scope>
    <source>
        <strain evidence="5 6">HM2</strain>
    </source>
</reference>
<accession>A0A380RWH1</accession>
<dbReference type="GO" id="GO:0016788">
    <property type="term" value="F:hydrolase activity, acting on ester bonds"/>
    <property type="evidence" value="ECO:0007669"/>
    <property type="project" value="UniProtKB-ARBA"/>
</dbReference>
<dbReference type="Gene3D" id="2.60.120.260">
    <property type="entry name" value="Galactose-binding domain-like"/>
    <property type="match status" value="1"/>
</dbReference>
<gene>
    <name evidence="5" type="ORF">SAMN05661053_0901</name>
</gene>
<dbReference type="InterPro" id="IPR006584">
    <property type="entry name" value="Cellulose-bd_IV"/>
</dbReference>
<dbReference type="SMART" id="SM00606">
    <property type="entry name" value="CBD_IV"/>
    <property type="match status" value="1"/>
</dbReference>
<dbReference type="GO" id="GO:0030246">
    <property type="term" value="F:carbohydrate binding"/>
    <property type="evidence" value="ECO:0007669"/>
    <property type="project" value="InterPro"/>
</dbReference>
<dbReference type="InterPro" id="IPR036514">
    <property type="entry name" value="SGNH_hydro_sf"/>
</dbReference>
<dbReference type="RefSeq" id="WP_109572234.1">
    <property type="nucleotide sequence ID" value="NZ_UHJL01000001.1"/>
</dbReference>
<dbReference type="SUPFAM" id="SSF49785">
    <property type="entry name" value="Galactose-binding domain-like"/>
    <property type="match status" value="1"/>
</dbReference>
<dbReference type="InterPro" id="IPR052940">
    <property type="entry name" value="Carb_Esterase_6"/>
</dbReference>
<keyword evidence="1 3" id="KW-0732">Signal</keyword>
<dbReference type="AlphaFoldDB" id="A0A380RWH1"/>
<dbReference type="Gene3D" id="3.40.50.1110">
    <property type="entry name" value="SGNH hydrolase"/>
    <property type="match status" value="1"/>
</dbReference>
<organism evidence="5 6">
    <name type="scientific">Fibrobacter succinogenes</name>
    <name type="common">Bacteroides succinogenes</name>
    <dbReference type="NCBI Taxonomy" id="833"/>
    <lineage>
        <taxon>Bacteria</taxon>
        <taxon>Pseudomonadati</taxon>
        <taxon>Fibrobacterota</taxon>
        <taxon>Fibrobacteria</taxon>
        <taxon>Fibrobacterales</taxon>
        <taxon>Fibrobacteraceae</taxon>
        <taxon>Fibrobacter</taxon>
    </lineage>
</organism>
<dbReference type="EMBL" id="UHJL01000001">
    <property type="protein sequence ID" value="SUQ19661.1"/>
    <property type="molecule type" value="Genomic_DNA"/>
</dbReference>
<sequence length="524" mass="57024">MGMFNKLSGFASVACVAAGFVLFGAASSEAAPDPNFHIYIAYGQSNMGGTAEAQSADKVENSRFKIFATQKCSGKGRNTLGDVYPAVPSLFNCGNTISVADWFGRTMADSMPDVTIGIIPVAVGGASIKLFDQDQYASYLSTAETWLQNYAKEYASDGNVTKTIIDIAKKAQEKGVIKGFIFHQGETDGGYSDWPKIVKKTRDDILKALNLSSDTVPFVAGELLREGCCYSDRVSKLPNTMDNTYYASSENLKGNGVDRFHFNHDAYVEFGKRYAAQMLKAVNRKPVEPVPQKPFGKVVGDSVVAGEPAEIPGRIEAENYDINGVGTGNSSYADNDSENRGGVYRKDGVDIYEGGNNYAIGYTQEGEWLEYTVNVTETRKYGICAFVASGTESSSFSLLLDDKEIVPSTKVPKTGEDWNGYDVLELGEVEFTEGEHVLKLLITGNYVNIDWINVYDPRLAIQPKFVASSGPQTYDVFDLLGAHVGRVEAATAQDVSQKVRALVKQNGTYLVKSRNSSATIRVMK</sequence>
<feature type="domain" description="CBM6" evidence="4">
    <location>
        <begin position="313"/>
        <end position="455"/>
    </location>
</feature>
<name>A0A380RWH1_FIBSU</name>
<dbReference type="PANTHER" id="PTHR31988">
    <property type="entry name" value="ESTERASE, PUTATIVE (DUF303)-RELATED"/>
    <property type="match status" value="1"/>
</dbReference>
<evidence type="ECO:0000256" key="2">
    <source>
        <dbReference type="ARBA" id="ARBA00022801"/>
    </source>
</evidence>
<feature type="chain" id="PRO_5016920831" description="CBM6 domain-containing protein" evidence="3">
    <location>
        <begin position="31"/>
        <end position="524"/>
    </location>
</feature>
<protein>
    <recommendedName>
        <fullName evidence="4">CBM6 domain-containing protein</fullName>
    </recommendedName>
</protein>
<dbReference type="InterPro" id="IPR005084">
    <property type="entry name" value="CBM6"/>
</dbReference>
<dbReference type="Pfam" id="PF03629">
    <property type="entry name" value="SASA"/>
    <property type="match status" value="1"/>
</dbReference>
<evidence type="ECO:0000256" key="1">
    <source>
        <dbReference type="ARBA" id="ARBA00022729"/>
    </source>
</evidence>
<dbReference type="Proteomes" id="UP000255423">
    <property type="component" value="Unassembled WGS sequence"/>
</dbReference>
<dbReference type="Pfam" id="PF03422">
    <property type="entry name" value="CBM_6"/>
    <property type="match status" value="1"/>
</dbReference>
<evidence type="ECO:0000313" key="6">
    <source>
        <dbReference type="Proteomes" id="UP000255423"/>
    </source>
</evidence>
<dbReference type="CDD" id="cd04080">
    <property type="entry name" value="CBM6_cellulase-like"/>
    <property type="match status" value="1"/>
</dbReference>
<dbReference type="InterPro" id="IPR005181">
    <property type="entry name" value="SASA"/>
</dbReference>